<comment type="caution">
    <text evidence="1">The sequence shown here is derived from an EMBL/GenBank/DDBJ whole genome shotgun (WGS) entry which is preliminary data.</text>
</comment>
<organism evidence="1 2">
    <name type="scientific">Mixta theicola</name>
    <dbReference type="NCBI Taxonomy" id="1458355"/>
    <lineage>
        <taxon>Bacteria</taxon>
        <taxon>Pseudomonadati</taxon>
        <taxon>Pseudomonadota</taxon>
        <taxon>Gammaproteobacteria</taxon>
        <taxon>Enterobacterales</taxon>
        <taxon>Erwiniaceae</taxon>
        <taxon>Mixta</taxon>
    </lineage>
</organism>
<evidence type="ECO:0000313" key="1">
    <source>
        <dbReference type="EMBL" id="PNS12654.1"/>
    </source>
</evidence>
<reference evidence="2" key="1">
    <citation type="submission" date="2017-09" db="EMBL/GenBank/DDBJ databases">
        <authorList>
            <person name="Palmer M."/>
            <person name="Steenkamp E.T."/>
            <person name="Coetzee M.P."/>
            <person name="Avontuur J.R."/>
            <person name="Van Zyl E."/>
            <person name="Chan W.-Y."/>
            <person name="Blom J."/>
            <person name="Venter S.N."/>
        </authorList>
    </citation>
    <scope>NUCLEOTIDE SEQUENCE [LARGE SCALE GENOMIC DNA]</scope>
    <source>
        <strain evidence="2">QC88-366</strain>
    </source>
</reference>
<evidence type="ECO:0000313" key="2">
    <source>
        <dbReference type="Proteomes" id="UP000236345"/>
    </source>
</evidence>
<dbReference type="EMBL" id="NWUO01000003">
    <property type="protein sequence ID" value="PNS12654.1"/>
    <property type="molecule type" value="Genomic_DNA"/>
</dbReference>
<protein>
    <submittedName>
        <fullName evidence="1">Uncharacterized protein</fullName>
    </submittedName>
</protein>
<name>A0A2K1QC84_9GAMM</name>
<accession>A0A2K1QC84</accession>
<dbReference type="AlphaFoldDB" id="A0A2K1QC84"/>
<gene>
    <name evidence="1" type="ORF">COO59_05905</name>
</gene>
<proteinExistence type="predicted"/>
<dbReference type="Proteomes" id="UP000236345">
    <property type="component" value="Unassembled WGS sequence"/>
</dbReference>
<keyword evidence="2" id="KW-1185">Reference proteome</keyword>
<sequence length="63" mass="6978">MRAVFVKRSRSWPRCILRHKSDKKNPARGGMNKTSIAVLYDGEIILFPCILTANDDSSVTAAA</sequence>